<name>A0ABU2JS38_9ACTN</name>
<dbReference type="Gene3D" id="1.10.1240.100">
    <property type="match status" value="1"/>
</dbReference>
<dbReference type="InterPro" id="IPR036736">
    <property type="entry name" value="ACP-like_sf"/>
</dbReference>
<dbReference type="InterPro" id="IPR009081">
    <property type="entry name" value="PP-bd_ACP"/>
</dbReference>
<evidence type="ECO:0000313" key="8">
    <source>
        <dbReference type="Proteomes" id="UP001183410"/>
    </source>
</evidence>
<keyword evidence="8" id="KW-1185">Reference proteome</keyword>
<evidence type="ECO:0000259" key="5">
    <source>
        <dbReference type="PROSITE" id="PS50075"/>
    </source>
</evidence>
<gene>
    <name evidence="7" type="ORF">RM844_13670</name>
</gene>
<dbReference type="SUPFAM" id="SSF51735">
    <property type="entry name" value="NAD(P)-binding Rossmann-fold domains"/>
    <property type="match status" value="1"/>
</dbReference>
<sequence length="1085" mass="111884">MNATEQQHPAPAEDDAHDGAVAIVGMAGRFPGAQTVAELWRAQRAGRPGLREITEAERVAAGVPAGPGYVPVGGPVPGLEEFDAVAFGLADREAETLEPHHRLLLECSWEALESAGYPPVDPGPPVGLFAGCAFPDYLTRHLPDLAQQPDGGRLLAAGVERDSLTSLVSFKLGLGGPSLTVQTYCSTSLVAVHLACQSLLTFECDLALAGGAHLPLPQPAGYQHAVGDILSPTGRVASLDAAADGTVMGAGAAVVALKRLADALADGDQVHAVILGSAVNNDGRDRAGYAAPGVAGQAAVIETAQAVAGVAPASIDYVECHAVGTPLGDAIELAALSRVFAGPRDRPCVLGSAKPLIGHLDRAAGVTGLIRAALALRDGVLPATAGHTTPNPALADAADRLTVLTENQPWPAGPTPRRAGVSAFGVGGTNAHVVLAEPPGRPAPAPRPGPHLLTLSAADPAALETLTRRLRAELAERPADELADLAHTLQVSRGALPLRRAVVVTDHADALAALADPARWLDGRAGRRPPKVRLTGPTGPELAAATERLLGTAELADGLRRAGVTLADDGRETLDPAEATDDQAGWLVTALARLWLAGSRLDWAALHGGRGRRLPLPTYPFQRRRHWIDPVAGPGGELWLPTWRRRALPVHDLDRRLRLAGPWLLLVADPVGEALADRLLRAGAETAVVRPGAALAALPDGDFTVAGPADLARLPGELVGVPRTVLHAFGLAPGDDDPTASVATLTEALAADELTATATTVLLTTGALGVLGPDLTRPAHARLAARTGRHQVDLDAAADLDQVLAAALTPEAGPLAVRGPVTWQPHREPAELPPAGPPSGLTVLLAGADLALAGRLAAAGHELTRVPADAPPETLRRTVAEAVARWGRLDAAVLAPATEAAFHRLQAALGAHAPHARLALDPDPEVIAHARAARQRGAGRWLVAEGPAAAELPDRLLAAAGHLDHVLVGAAPADRPAATPTPRTSPAEPAEPAELAELTEPDERAIAALWRAALDRQEIGLDDNFFELGGRSAVAVELAERLGTAFGVRLPATTVLQHPTVRALADHLADLRSVNGDGVPTRTAS</sequence>
<feature type="domain" description="Ketosynthase family 3 (KS3)" evidence="6">
    <location>
        <begin position="18"/>
        <end position="437"/>
    </location>
</feature>
<dbReference type="InterPro" id="IPR036291">
    <property type="entry name" value="NAD(P)-bd_dom_sf"/>
</dbReference>
<dbReference type="InterPro" id="IPR014030">
    <property type="entry name" value="Ketoacyl_synth_N"/>
</dbReference>
<dbReference type="SMART" id="SM01294">
    <property type="entry name" value="PKS_PP_betabranch"/>
    <property type="match status" value="1"/>
</dbReference>
<dbReference type="Pfam" id="PF00550">
    <property type="entry name" value="PP-binding"/>
    <property type="match status" value="1"/>
</dbReference>
<protein>
    <submittedName>
        <fullName evidence="7">Beta-ketoacyl synthase N-terminal-like domain-containing protein</fullName>
    </submittedName>
</protein>
<comment type="caution">
    <text evidence="7">The sequence shown here is derived from an EMBL/GenBank/DDBJ whole genome shotgun (WGS) entry which is preliminary data.</text>
</comment>
<dbReference type="CDD" id="cd00833">
    <property type="entry name" value="PKS"/>
    <property type="match status" value="1"/>
</dbReference>
<dbReference type="RefSeq" id="WP_311667394.1">
    <property type="nucleotide sequence ID" value="NZ_JAVREO010000007.1"/>
</dbReference>
<dbReference type="Gene3D" id="3.40.47.10">
    <property type="match status" value="1"/>
</dbReference>
<dbReference type="SMART" id="SM00825">
    <property type="entry name" value="PKS_KS"/>
    <property type="match status" value="1"/>
</dbReference>
<evidence type="ECO:0000259" key="6">
    <source>
        <dbReference type="PROSITE" id="PS52004"/>
    </source>
</evidence>
<feature type="region of interest" description="Disordered" evidence="4">
    <location>
        <begin position="973"/>
        <end position="997"/>
    </location>
</feature>
<evidence type="ECO:0000256" key="3">
    <source>
        <dbReference type="ARBA" id="ARBA00022679"/>
    </source>
</evidence>
<dbReference type="SUPFAM" id="SSF47336">
    <property type="entry name" value="ACP-like"/>
    <property type="match status" value="1"/>
</dbReference>
<organism evidence="7 8">
    <name type="scientific">Streptomyces chisholmiae</name>
    <dbReference type="NCBI Taxonomy" id="3075540"/>
    <lineage>
        <taxon>Bacteria</taxon>
        <taxon>Bacillati</taxon>
        <taxon>Actinomycetota</taxon>
        <taxon>Actinomycetes</taxon>
        <taxon>Kitasatosporales</taxon>
        <taxon>Streptomycetaceae</taxon>
        <taxon>Streptomyces</taxon>
    </lineage>
</organism>
<evidence type="ECO:0000256" key="4">
    <source>
        <dbReference type="SAM" id="MobiDB-lite"/>
    </source>
</evidence>
<keyword evidence="1" id="KW-0596">Phosphopantetheine</keyword>
<reference evidence="8" key="1">
    <citation type="submission" date="2023-07" db="EMBL/GenBank/DDBJ databases">
        <title>30 novel species of actinomycetes from the DSMZ collection.</title>
        <authorList>
            <person name="Nouioui I."/>
        </authorList>
    </citation>
    <scope>NUCLEOTIDE SEQUENCE [LARGE SCALE GENOMIC DNA]</scope>
    <source>
        <strain evidence="8">DSM 44915</strain>
    </source>
</reference>
<evidence type="ECO:0000256" key="1">
    <source>
        <dbReference type="ARBA" id="ARBA00022450"/>
    </source>
</evidence>
<feature type="domain" description="Carrier" evidence="5">
    <location>
        <begin position="997"/>
        <end position="1072"/>
    </location>
</feature>
<dbReference type="InterPro" id="IPR014031">
    <property type="entry name" value="Ketoacyl_synth_C"/>
</dbReference>
<dbReference type="PROSITE" id="PS50075">
    <property type="entry name" value="CARRIER"/>
    <property type="match status" value="1"/>
</dbReference>
<dbReference type="PANTHER" id="PTHR43775:SF37">
    <property type="entry name" value="SI:DKEY-61P9.11"/>
    <property type="match status" value="1"/>
</dbReference>
<dbReference type="Pfam" id="PF00109">
    <property type="entry name" value="ketoacyl-synt"/>
    <property type="match status" value="1"/>
</dbReference>
<dbReference type="InterPro" id="IPR032821">
    <property type="entry name" value="PKS_assoc"/>
</dbReference>
<dbReference type="SMART" id="SM00823">
    <property type="entry name" value="PKS_PP"/>
    <property type="match status" value="1"/>
</dbReference>
<dbReference type="PROSITE" id="PS52004">
    <property type="entry name" value="KS3_2"/>
    <property type="match status" value="1"/>
</dbReference>
<keyword evidence="2" id="KW-0597">Phosphoprotein</keyword>
<dbReference type="InterPro" id="IPR016039">
    <property type="entry name" value="Thiolase-like"/>
</dbReference>
<dbReference type="Pfam" id="PF02801">
    <property type="entry name" value="Ketoacyl-synt_C"/>
    <property type="match status" value="1"/>
</dbReference>
<dbReference type="EMBL" id="JAVREO010000007">
    <property type="protein sequence ID" value="MDT0267334.1"/>
    <property type="molecule type" value="Genomic_DNA"/>
</dbReference>
<dbReference type="PANTHER" id="PTHR43775">
    <property type="entry name" value="FATTY ACID SYNTHASE"/>
    <property type="match status" value="1"/>
</dbReference>
<dbReference type="Gene3D" id="1.10.1200.10">
    <property type="entry name" value="ACP-like"/>
    <property type="match status" value="1"/>
</dbReference>
<dbReference type="InterPro" id="IPR020806">
    <property type="entry name" value="PKS_PP-bd"/>
</dbReference>
<keyword evidence="3" id="KW-0808">Transferase</keyword>
<dbReference type="SUPFAM" id="SSF53901">
    <property type="entry name" value="Thiolase-like"/>
    <property type="match status" value="1"/>
</dbReference>
<accession>A0ABU2JS38</accession>
<proteinExistence type="predicted"/>
<dbReference type="InterPro" id="IPR050091">
    <property type="entry name" value="PKS_NRPS_Biosynth_Enz"/>
</dbReference>
<evidence type="ECO:0000313" key="7">
    <source>
        <dbReference type="EMBL" id="MDT0267334.1"/>
    </source>
</evidence>
<dbReference type="Pfam" id="PF16197">
    <property type="entry name" value="KAsynt_C_assoc"/>
    <property type="match status" value="1"/>
</dbReference>
<dbReference type="InterPro" id="IPR020841">
    <property type="entry name" value="PKS_Beta-ketoAc_synthase_dom"/>
</dbReference>
<evidence type="ECO:0000256" key="2">
    <source>
        <dbReference type="ARBA" id="ARBA00022553"/>
    </source>
</evidence>
<dbReference type="Proteomes" id="UP001183410">
    <property type="component" value="Unassembled WGS sequence"/>
</dbReference>